<dbReference type="AlphaFoldDB" id="W0EHY6"/>
<accession>W0EHY6</accession>
<dbReference type="KEGG" id="dmt:DESME_12805"/>
<protein>
    <submittedName>
        <fullName evidence="1">Uncharacterized protein</fullName>
    </submittedName>
</protein>
<evidence type="ECO:0000313" key="1">
    <source>
        <dbReference type="EMBL" id="AHF08656.1"/>
    </source>
</evidence>
<dbReference type="Proteomes" id="UP000010847">
    <property type="component" value="Chromosome"/>
</dbReference>
<gene>
    <name evidence="1" type="ORF">DESME_12805</name>
</gene>
<dbReference type="HOGENOM" id="CLU_2492769_0_0_9"/>
<dbReference type="eggNOG" id="ENOG50324NQ">
    <property type="taxonomic scope" value="Bacteria"/>
</dbReference>
<dbReference type="OrthoDB" id="1938213at2"/>
<sequence>MNNVINMVDEIQNYVFDFNIKPAMDMASKLIEELILLSTKLNVSSLNKLMGILNLINIALGSKDYLLYNDILQYELKPFLETEGNV</sequence>
<reference evidence="1 2" key="1">
    <citation type="submission" date="2013-12" db="EMBL/GenBank/DDBJ databases">
        <authorList>
            <consortium name="DOE Joint Genome Institute"/>
            <person name="Smidt H."/>
            <person name="Huntemann M."/>
            <person name="Han J."/>
            <person name="Chen A."/>
            <person name="Kyrpides N."/>
            <person name="Mavromatis K."/>
            <person name="Markowitz V."/>
            <person name="Palaniappan K."/>
            <person name="Ivanova N."/>
            <person name="Schaumberg A."/>
            <person name="Pati A."/>
            <person name="Liolios K."/>
            <person name="Nordberg H.P."/>
            <person name="Cantor M.N."/>
            <person name="Hua S.X."/>
            <person name="Woyke T."/>
        </authorList>
    </citation>
    <scope>NUCLEOTIDE SEQUENCE [LARGE SCALE GENOMIC DNA]</scope>
    <source>
        <strain evidence="2">DSM 15288</strain>
    </source>
</reference>
<keyword evidence="2" id="KW-1185">Reference proteome</keyword>
<evidence type="ECO:0000313" key="2">
    <source>
        <dbReference type="Proteomes" id="UP000010847"/>
    </source>
</evidence>
<proteinExistence type="predicted"/>
<dbReference type="EMBL" id="CP007032">
    <property type="protein sequence ID" value="AHF08656.1"/>
    <property type="molecule type" value="Genomic_DNA"/>
</dbReference>
<name>W0EHY6_9FIRM</name>
<organism evidence="1 2">
    <name type="scientific">Desulfitobacterium metallireducens DSM 15288</name>
    <dbReference type="NCBI Taxonomy" id="871968"/>
    <lineage>
        <taxon>Bacteria</taxon>
        <taxon>Bacillati</taxon>
        <taxon>Bacillota</taxon>
        <taxon>Clostridia</taxon>
        <taxon>Eubacteriales</taxon>
        <taxon>Desulfitobacteriaceae</taxon>
        <taxon>Desulfitobacterium</taxon>
    </lineage>
</organism>
<dbReference type="STRING" id="871968.DESME_12805"/>